<keyword evidence="2" id="KW-1185">Reference proteome</keyword>
<evidence type="ECO:0000313" key="1">
    <source>
        <dbReference type="EMBL" id="KAF9663563.1"/>
    </source>
</evidence>
<protein>
    <submittedName>
        <fullName evidence="1">Uncharacterized protein</fullName>
    </submittedName>
</protein>
<accession>A0A835MN74</accession>
<organism evidence="1 2">
    <name type="scientific">Salix dunnii</name>
    <dbReference type="NCBI Taxonomy" id="1413687"/>
    <lineage>
        <taxon>Eukaryota</taxon>
        <taxon>Viridiplantae</taxon>
        <taxon>Streptophyta</taxon>
        <taxon>Embryophyta</taxon>
        <taxon>Tracheophyta</taxon>
        <taxon>Spermatophyta</taxon>
        <taxon>Magnoliopsida</taxon>
        <taxon>eudicotyledons</taxon>
        <taxon>Gunneridae</taxon>
        <taxon>Pentapetalae</taxon>
        <taxon>rosids</taxon>
        <taxon>fabids</taxon>
        <taxon>Malpighiales</taxon>
        <taxon>Salicaceae</taxon>
        <taxon>Saliceae</taxon>
        <taxon>Salix</taxon>
    </lineage>
</organism>
<dbReference type="AlphaFoldDB" id="A0A835MN74"/>
<name>A0A835MN74_9ROSI</name>
<proteinExistence type="predicted"/>
<comment type="caution">
    <text evidence="1">The sequence shown here is derived from an EMBL/GenBank/DDBJ whole genome shotgun (WGS) entry which is preliminary data.</text>
</comment>
<dbReference type="EMBL" id="JADGMS010000017">
    <property type="protein sequence ID" value="KAF9663563.1"/>
    <property type="molecule type" value="Genomic_DNA"/>
</dbReference>
<evidence type="ECO:0000313" key="2">
    <source>
        <dbReference type="Proteomes" id="UP000657918"/>
    </source>
</evidence>
<reference evidence="1 2" key="1">
    <citation type="submission" date="2020-10" db="EMBL/GenBank/DDBJ databases">
        <title>Plant Genome Project.</title>
        <authorList>
            <person name="Zhang R.-G."/>
        </authorList>
    </citation>
    <scope>NUCLEOTIDE SEQUENCE [LARGE SCALE GENOMIC DNA]</scope>
    <source>
        <strain evidence="1">FAFU-HL-1</strain>
        <tissue evidence="1">Leaf</tissue>
    </source>
</reference>
<gene>
    <name evidence="1" type="ORF">SADUNF_Sadunf17G0064400</name>
</gene>
<dbReference type="Proteomes" id="UP000657918">
    <property type="component" value="Unassembled WGS sequence"/>
</dbReference>
<sequence length="103" mass="11515">MLLIGWLFWKDMDLSTEYLLDILFLIDVVVALRNTPAHAFMKEVASGPLLHGNVNLLLFLSGLKSKSSTEFVHRSVAGFQGFWGQSRNVDLGDETTVVCKFVV</sequence>